<keyword evidence="3" id="KW-1185">Reference proteome</keyword>
<name>A0A9P1C6J1_9DINO</name>
<sequence>MDKVARTALAVQRSRAAFLRLRKTSEPGLRGLAPDEDGLVPLEEVWKLLQRLGSFKVSVTGSLGLVMLIMICVKNTFIEVRVAEEHEVREEKNWVAEAGRKMQMHPTVRDFLEGKNKSSFPVLDARVGPLERRWQSYGLRGLYLRSPRRNFALEAEAVEANAEISSPIGGPMGEVCKIQGCEPCVYSVNQGGCQATCALCHVHHALKKGRPRKFLRNSYKDMIERALELEEPQRQRELQQLATQDKYLRALILAKLKDL</sequence>
<dbReference type="EMBL" id="CAMXCT020001079">
    <property type="protein sequence ID" value="CAL1139777.1"/>
    <property type="molecule type" value="Genomic_DNA"/>
</dbReference>
<accession>A0A9P1C6J1</accession>
<comment type="caution">
    <text evidence="1">The sequence shown here is derived from an EMBL/GenBank/DDBJ whole genome shotgun (WGS) entry which is preliminary data.</text>
</comment>
<proteinExistence type="predicted"/>
<gene>
    <name evidence="1" type="ORF">C1SCF055_LOCUS13758</name>
</gene>
<reference evidence="2" key="2">
    <citation type="submission" date="2024-04" db="EMBL/GenBank/DDBJ databases">
        <authorList>
            <person name="Chen Y."/>
            <person name="Shah S."/>
            <person name="Dougan E. K."/>
            <person name="Thang M."/>
            <person name="Chan C."/>
        </authorList>
    </citation>
    <scope>NUCLEOTIDE SEQUENCE [LARGE SCALE GENOMIC DNA]</scope>
</reference>
<dbReference type="EMBL" id="CAMXCT030001079">
    <property type="protein sequence ID" value="CAL4773714.1"/>
    <property type="molecule type" value="Genomic_DNA"/>
</dbReference>
<reference evidence="1" key="1">
    <citation type="submission" date="2022-10" db="EMBL/GenBank/DDBJ databases">
        <authorList>
            <person name="Chen Y."/>
            <person name="Dougan E. K."/>
            <person name="Chan C."/>
            <person name="Rhodes N."/>
            <person name="Thang M."/>
        </authorList>
    </citation>
    <scope>NUCLEOTIDE SEQUENCE</scope>
</reference>
<dbReference type="AlphaFoldDB" id="A0A9P1C6J1"/>
<dbReference type="Proteomes" id="UP001152797">
    <property type="component" value="Unassembled WGS sequence"/>
</dbReference>
<evidence type="ECO:0000313" key="3">
    <source>
        <dbReference type="Proteomes" id="UP001152797"/>
    </source>
</evidence>
<protein>
    <submittedName>
        <fullName evidence="1">Uncharacterized protein</fullName>
    </submittedName>
</protein>
<evidence type="ECO:0000313" key="2">
    <source>
        <dbReference type="EMBL" id="CAL1139777.1"/>
    </source>
</evidence>
<evidence type="ECO:0000313" key="1">
    <source>
        <dbReference type="EMBL" id="CAI3986402.1"/>
    </source>
</evidence>
<dbReference type="EMBL" id="CAMXCT010001079">
    <property type="protein sequence ID" value="CAI3986402.1"/>
    <property type="molecule type" value="Genomic_DNA"/>
</dbReference>
<organism evidence="1">
    <name type="scientific">Cladocopium goreaui</name>
    <dbReference type="NCBI Taxonomy" id="2562237"/>
    <lineage>
        <taxon>Eukaryota</taxon>
        <taxon>Sar</taxon>
        <taxon>Alveolata</taxon>
        <taxon>Dinophyceae</taxon>
        <taxon>Suessiales</taxon>
        <taxon>Symbiodiniaceae</taxon>
        <taxon>Cladocopium</taxon>
    </lineage>
</organism>